<name>A0A4C1V3F0_EUMVA</name>
<evidence type="ECO:0000313" key="2">
    <source>
        <dbReference type="EMBL" id="GBP33343.1"/>
    </source>
</evidence>
<organism evidence="2 3">
    <name type="scientific">Eumeta variegata</name>
    <name type="common">Bagworm moth</name>
    <name type="synonym">Eumeta japonica</name>
    <dbReference type="NCBI Taxonomy" id="151549"/>
    <lineage>
        <taxon>Eukaryota</taxon>
        <taxon>Metazoa</taxon>
        <taxon>Ecdysozoa</taxon>
        <taxon>Arthropoda</taxon>
        <taxon>Hexapoda</taxon>
        <taxon>Insecta</taxon>
        <taxon>Pterygota</taxon>
        <taxon>Neoptera</taxon>
        <taxon>Endopterygota</taxon>
        <taxon>Lepidoptera</taxon>
        <taxon>Glossata</taxon>
        <taxon>Ditrysia</taxon>
        <taxon>Tineoidea</taxon>
        <taxon>Psychidae</taxon>
        <taxon>Oiketicinae</taxon>
        <taxon>Eumeta</taxon>
    </lineage>
</organism>
<reference evidence="2 3" key="1">
    <citation type="journal article" date="2019" name="Commun. Biol.">
        <title>The bagworm genome reveals a unique fibroin gene that provides high tensile strength.</title>
        <authorList>
            <person name="Kono N."/>
            <person name="Nakamura H."/>
            <person name="Ohtoshi R."/>
            <person name="Tomita M."/>
            <person name="Numata K."/>
            <person name="Arakawa K."/>
        </authorList>
    </citation>
    <scope>NUCLEOTIDE SEQUENCE [LARGE SCALE GENOMIC DNA]</scope>
</reference>
<accession>A0A4C1V3F0</accession>
<feature type="compositionally biased region" description="Polar residues" evidence="1">
    <location>
        <begin position="127"/>
        <end position="152"/>
    </location>
</feature>
<feature type="compositionally biased region" description="Pro residues" evidence="1">
    <location>
        <begin position="234"/>
        <end position="245"/>
    </location>
</feature>
<proteinExistence type="predicted"/>
<dbReference type="OrthoDB" id="445826at2759"/>
<comment type="caution">
    <text evidence="2">The sequence shown here is derived from an EMBL/GenBank/DDBJ whole genome shotgun (WGS) entry which is preliminary data.</text>
</comment>
<evidence type="ECO:0000256" key="1">
    <source>
        <dbReference type="SAM" id="MobiDB-lite"/>
    </source>
</evidence>
<evidence type="ECO:0008006" key="4">
    <source>
        <dbReference type="Google" id="ProtNLM"/>
    </source>
</evidence>
<feature type="region of interest" description="Disordered" evidence="1">
    <location>
        <begin position="126"/>
        <end position="163"/>
    </location>
</feature>
<feature type="region of interest" description="Disordered" evidence="1">
    <location>
        <begin position="178"/>
        <end position="245"/>
    </location>
</feature>
<dbReference type="Proteomes" id="UP000299102">
    <property type="component" value="Unassembled WGS sequence"/>
</dbReference>
<sequence>MRGREPRRSIRYDRNSVYRACVAFMREICEVDGYALSIVMYAVHMCRRMRHLSMVAELVHPSPDNHHDSVVANRSSARRRLARCDRAAGDDRAALTAVHAFVRPSLISAFAHLFFARLKPLLDSRDVSPNPSISSGKRSSSALSFDESSTLSDDTVKGSDDDDNEEVFTKVSRKLNKHKRKAVRWHSDKLTRQSNTMQMELDTNPADSTTVDESSKPPNTLKTQSNKIAGVFPTAPPRAKPPPPVILRDKSKWNTASNECSRLHINFIKTQNTANERESQGSVTAANYTATRRQIVMRSRVVLNGKSHTGLRSANALKKQAENYPAAIVAKMTRSIMEGVRLLQNLVLYLGKDKKTANAGGDSFRPAPLPSVNPWFKKKKSQQVKETIWESPKPPTPLSHAGSTASALDRNGREMEAFANNLHFNIVTLLTPPYYPNNNNHKPDNQDIALMKGIALKLSYIEPLQCLDSDHRPVLMRLGSLTADCLPSTKTITNWQKMSTVLEEIDTPILNSIPNGIVSTHGIDNAIDALTNHIRTVVENSSRTLPGKSDRKEMPRDVNARMKEVRNENWSALMSEISPNHKAYWGLLKALKTEGAVPTPALKRPYKNPQFAVEHVHRVEEEVRRRVSLPPKDDLDPITHDEVSKDVQGIKIRKAPGRDTISTWKEAVVTSIPKAGKPYDLPAIYRPISLLSVLGVQLALFSDDTAIYLRSNSIGNILPRLQRAIDELTQWLRLWRFDVNPNKSASIKVQFPCRKNFVEEQLTHHGTSKLCALPGLELPPISKFIKDASECFFDVASSHPNPLSVSVVLSPPNHFCRRLWNILIDPPDRPVKVINPVSFPRHPEFSFEVSARAVNFT</sequence>
<dbReference type="EMBL" id="BGZK01000272">
    <property type="protein sequence ID" value="GBP33343.1"/>
    <property type="molecule type" value="Genomic_DNA"/>
</dbReference>
<gene>
    <name evidence="2" type="ORF">EVAR_30933_1</name>
</gene>
<dbReference type="AlphaFoldDB" id="A0A4C1V3F0"/>
<protein>
    <recommendedName>
        <fullName evidence="4">RNA-directed DNA polymerase from mobile element jockey</fullName>
    </recommendedName>
</protein>
<evidence type="ECO:0000313" key="3">
    <source>
        <dbReference type="Proteomes" id="UP000299102"/>
    </source>
</evidence>
<feature type="compositionally biased region" description="Polar residues" evidence="1">
    <location>
        <begin position="205"/>
        <end position="227"/>
    </location>
</feature>
<keyword evidence="3" id="KW-1185">Reference proteome</keyword>